<protein>
    <submittedName>
        <fullName evidence="1">Uncharacterized protein</fullName>
    </submittedName>
</protein>
<evidence type="ECO:0000313" key="2">
    <source>
        <dbReference type="Proteomes" id="UP000265515"/>
    </source>
</evidence>
<organism evidence="1 2">
    <name type="scientific">Chara braunii</name>
    <name type="common">Braun's stonewort</name>
    <dbReference type="NCBI Taxonomy" id="69332"/>
    <lineage>
        <taxon>Eukaryota</taxon>
        <taxon>Viridiplantae</taxon>
        <taxon>Streptophyta</taxon>
        <taxon>Charophyceae</taxon>
        <taxon>Charales</taxon>
        <taxon>Characeae</taxon>
        <taxon>Chara</taxon>
    </lineage>
</organism>
<dbReference type="Proteomes" id="UP000265515">
    <property type="component" value="Unassembled WGS sequence"/>
</dbReference>
<proteinExistence type="predicted"/>
<sequence length="218" mass="24688">MREIIESVPRTCDTKSKDLTFSDVVAMDDENQERDDGTRDKNQVCDEIMTGVAPFDTICDVGKDITTFQNEVSCHIDYHPQHSIGKVRKLSRNTIDEISDKEKDEVNESMNVTITENDRALKPKVKKVNMLKSSGVNIVNDEKAVQEETSGVNGDRNSRSLRNVISLTNERVSLETKNDGDKNSQMISHLHEDEHFGVENRTLPPLTLNTVAEYFLFN</sequence>
<gene>
    <name evidence="1" type="ORF">CBR_g4283</name>
</gene>
<keyword evidence="2" id="KW-1185">Reference proteome</keyword>
<reference evidence="1 2" key="1">
    <citation type="journal article" date="2018" name="Cell">
        <title>The Chara Genome: Secondary Complexity and Implications for Plant Terrestrialization.</title>
        <authorList>
            <person name="Nishiyama T."/>
            <person name="Sakayama H."/>
            <person name="Vries J.D."/>
            <person name="Buschmann H."/>
            <person name="Saint-Marcoux D."/>
            <person name="Ullrich K.K."/>
            <person name="Haas F.B."/>
            <person name="Vanderstraeten L."/>
            <person name="Becker D."/>
            <person name="Lang D."/>
            <person name="Vosolsobe S."/>
            <person name="Rombauts S."/>
            <person name="Wilhelmsson P.K.I."/>
            <person name="Janitza P."/>
            <person name="Kern R."/>
            <person name="Heyl A."/>
            <person name="Rumpler F."/>
            <person name="Villalobos L.I.A.C."/>
            <person name="Clay J.M."/>
            <person name="Skokan R."/>
            <person name="Toyoda A."/>
            <person name="Suzuki Y."/>
            <person name="Kagoshima H."/>
            <person name="Schijlen E."/>
            <person name="Tajeshwar N."/>
            <person name="Catarino B."/>
            <person name="Hetherington A.J."/>
            <person name="Saltykova A."/>
            <person name="Bonnot C."/>
            <person name="Breuninger H."/>
            <person name="Symeonidi A."/>
            <person name="Radhakrishnan G.V."/>
            <person name="Van Nieuwerburgh F."/>
            <person name="Deforce D."/>
            <person name="Chang C."/>
            <person name="Karol K.G."/>
            <person name="Hedrich R."/>
            <person name="Ulvskov P."/>
            <person name="Glockner G."/>
            <person name="Delwiche C.F."/>
            <person name="Petrasek J."/>
            <person name="Van de Peer Y."/>
            <person name="Friml J."/>
            <person name="Beilby M."/>
            <person name="Dolan L."/>
            <person name="Kohara Y."/>
            <person name="Sugano S."/>
            <person name="Fujiyama A."/>
            <person name="Delaux P.-M."/>
            <person name="Quint M."/>
            <person name="TheiBen G."/>
            <person name="Hagemann M."/>
            <person name="Harholt J."/>
            <person name="Dunand C."/>
            <person name="Zachgo S."/>
            <person name="Langdale J."/>
            <person name="Maumus F."/>
            <person name="Straeten D.V.D."/>
            <person name="Gould S.B."/>
            <person name="Rensing S.A."/>
        </authorList>
    </citation>
    <scope>NUCLEOTIDE SEQUENCE [LARGE SCALE GENOMIC DNA]</scope>
    <source>
        <strain evidence="1 2">S276</strain>
    </source>
</reference>
<comment type="caution">
    <text evidence="1">The sequence shown here is derived from an EMBL/GenBank/DDBJ whole genome shotgun (WGS) entry which is preliminary data.</text>
</comment>
<dbReference type="EMBL" id="BFEA01000010">
    <property type="protein sequence ID" value="GBG60327.1"/>
    <property type="molecule type" value="Genomic_DNA"/>
</dbReference>
<dbReference type="AlphaFoldDB" id="A0A388JRC7"/>
<evidence type="ECO:0000313" key="1">
    <source>
        <dbReference type="EMBL" id="GBG60327.1"/>
    </source>
</evidence>
<dbReference type="Gramene" id="GBG60327">
    <property type="protein sequence ID" value="GBG60327"/>
    <property type="gene ID" value="CBR_g4283"/>
</dbReference>
<name>A0A388JRC7_CHABU</name>
<accession>A0A388JRC7</accession>